<dbReference type="InterPro" id="IPR018392">
    <property type="entry name" value="LysM"/>
</dbReference>
<dbReference type="GO" id="GO:0016998">
    <property type="term" value="P:cell wall macromolecule catabolic process"/>
    <property type="evidence" value="ECO:0007669"/>
    <property type="project" value="InterPro"/>
</dbReference>
<proteinExistence type="inferred from homology"/>
<dbReference type="InterPro" id="IPR036779">
    <property type="entry name" value="LysM_dom_sf"/>
</dbReference>
<dbReference type="InterPro" id="IPR002053">
    <property type="entry name" value="Glyco_hydro_25"/>
</dbReference>
<comment type="caution">
    <text evidence="3">The sequence shown here is derived from an EMBL/GenBank/DDBJ whole genome shotgun (WGS) entry which is preliminary data.</text>
</comment>
<dbReference type="PROSITE" id="PS51904">
    <property type="entry name" value="GLYCOSYL_HYDROL_F25_2"/>
    <property type="match status" value="1"/>
</dbReference>
<dbReference type="SMART" id="SM00257">
    <property type="entry name" value="LysM"/>
    <property type="match status" value="1"/>
</dbReference>
<dbReference type="GO" id="GO:0016052">
    <property type="term" value="P:carbohydrate catabolic process"/>
    <property type="evidence" value="ECO:0007669"/>
    <property type="project" value="TreeGrafter"/>
</dbReference>
<accession>A0A5M9ZR51</accession>
<dbReference type="GO" id="GO:0003796">
    <property type="term" value="F:lysozyme activity"/>
    <property type="evidence" value="ECO:0007669"/>
    <property type="project" value="InterPro"/>
</dbReference>
<dbReference type="AlphaFoldDB" id="A0A5M9ZR51"/>
<feature type="domain" description="LysM" evidence="2">
    <location>
        <begin position="204"/>
        <end position="248"/>
    </location>
</feature>
<dbReference type="SUPFAM" id="SSF54106">
    <property type="entry name" value="LysM domain"/>
    <property type="match status" value="1"/>
</dbReference>
<organism evidence="3 4">
    <name type="scientific">Bifidobacterium tissieri</name>
    <dbReference type="NCBI Taxonomy" id="1630162"/>
    <lineage>
        <taxon>Bacteria</taxon>
        <taxon>Bacillati</taxon>
        <taxon>Actinomycetota</taxon>
        <taxon>Actinomycetes</taxon>
        <taxon>Bifidobacteriales</taxon>
        <taxon>Bifidobacteriaceae</taxon>
        <taxon>Bifidobacterium</taxon>
    </lineage>
</organism>
<evidence type="ECO:0000259" key="2">
    <source>
        <dbReference type="PROSITE" id="PS51782"/>
    </source>
</evidence>
<dbReference type="OrthoDB" id="287365at2"/>
<dbReference type="Pfam" id="PF01476">
    <property type="entry name" value="LysM"/>
    <property type="match status" value="1"/>
</dbReference>
<name>A0A5M9ZR51_9BIFI</name>
<dbReference type="InterPro" id="IPR017853">
    <property type="entry name" value="GH"/>
</dbReference>
<comment type="similarity">
    <text evidence="1">Belongs to the glycosyl hydrolase 25 family.</text>
</comment>
<dbReference type="PANTHER" id="PTHR34135:SF2">
    <property type="entry name" value="LYSOZYME"/>
    <property type="match status" value="1"/>
</dbReference>
<dbReference type="EMBL" id="RZUI01000007">
    <property type="protein sequence ID" value="KAA8830114.1"/>
    <property type="molecule type" value="Genomic_DNA"/>
</dbReference>
<dbReference type="GO" id="GO:0009253">
    <property type="term" value="P:peptidoglycan catabolic process"/>
    <property type="evidence" value="ECO:0007669"/>
    <property type="project" value="InterPro"/>
</dbReference>
<dbReference type="PROSITE" id="PS51782">
    <property type="entry name" value="LYSM"/>
    <property type="match status" value="1"/>
</dbReference>
<evidence type="ECO:0000313" key="4">
    <source>
        <dbReference type="Proteomes" id="UP000412028"/>
    </source>
</evidence>
<dbReference type="RefSeq" id="WP_150381459.1">
    <property type="nucleotide sequence ID" value="NZ_RZUI01000007.1"/>
</dbReference>
<gene>
    <name evidence="3" type="ORF">EMO89_06930</name>
</gene>
<protein>
    <submittedName>
        <fullName evidence="3">LysM peptidoglycan-binding domain-containing protein</fullName>
    </submittedName>
</protein>
<evidence type="ECO:0000256" key="1">
    <source>
        <dbReference type="ARBA" id="ARBA00010646"/>
    </source>
</evidence>
<reference evidence="3 4" key="1">
    <citation type="journal article" date="2019" name="Syst. Appl. Microbiol.">
        <title>Characterization of Bifidobacterium species in feaces of the Egyptian fruit bat: Description of B. vespertilionis sp. nov. and B. rousetti sp. nov.</title>
        <authorList>
            <person name="Modesto M."/>
            <person name="Satti M."/>
            <person name="Watanabe K."/>
            <person name="Puglisi E."/>
            <person name="Morelli L."/>
            <person name="Huang C.-H."/>
            <person name="Liou J.-S."/>
            <person name="Miyashita M."/>
            <person name="Tamura T."/>
            <person name="Saito S."/>
            <person name="Mori K."/>
            <person name="Huang L."/>
            <person name="Sciavilla P."/>
            <person name="Sandri C."/>
            <person name="Spiezio C."/>
            <person name="Vitali F."/>
            <person name="Cavalieri D."/>
            <person name="Perpetuini G."/>
            <person name="Tofalo R."/>
            <person name="Bonetti A."/>
            <person name="Arita M."/>
            <person name="Mattarelli P."/>
        </authorList>
    </citation>
    <scope>NUCLEOTIDE SEQUENCE [LARGE SCALE GENOMIC DNA]</scope>
    <source>
        <strain evidence="3 4">RST7</strain>
    </source>
</reference>
<evidence type="ECO:0000313" key="3">
    <source>
        <dbReference type="EMBL" id="KAA8830114.1"/>
    </source>
</evidence>
<dbReference type="CDD" id="cd00118">
    <property type="entry name" value="LysM"/>
    <property type="match status" value="1"/>
</dbReference>
<dbReference type="Pfam" id="PF01183">
    <property type="entry name" value="Glyco_hydro_25"/>
    <property type="match status" value="1"/>
</dbReference>
<dbReference type="SUPFAM" id="SSF51445">
    <property type="entry name" value="(Trans)glycosidases"/>
    <property type="match status" value="1"/>
</dbReference>
<dbReference type="Gene3D" id="3.10.350.10">
    <property type="entry name" value="LysM domain"/>
    <property type="match status" value="1"/>
</dbReference>
<dbReference type="PANTHER" id="PTHR34135">
    <property type="entry name" value="LYSOZYME"/>
    <property type="match status" value="1"/>
</dbReference>
<sequence length="251" mass="28037">MAVDFDFLVVQVTWGTGEVSRNGLVNGVWTGADAKIQQCLVKNKRFGYMHYIRGTGAESEATFFAANTVGYLHHGLPCIDWESADNKAWGNPSYLDAFLTSYIQQTGIKPLVYVQKSAVHTIESVAKTHDCGLWIAQYSDNSSTSYQDHPWNESTYSCTMRQYTSHGRLPGYSGDLDLNKFYGDEQAWDSYVNASNDMHALATTTYTIIQGDTLSGIAQRFHTTISTLATMNNIKDPNRIYAGDKLQIPRQ</sequence>
<dbReference type="Proteomes" id="UP000412028">
    <property type="component" value="Unassembled WGS sequence"/>
</dbReference>
<dbReference type="Gene3D" id="3.20.20.80">
    <property type="entry name" value="Glycosidases"/>
    <property type="match status" value="1"/>
</dbReference>